<sequence length="209" mass="23755">MKNIITIQHTQSVHHTNGMIGSWTDWELTALGKQQAFNIGEALRKEVTDQHYVMYTSDLLRARQTADIVASSLEIVPIYKKELREIDLGSATGKSVEWLRKNQIKQDILISPLDYKPVPDAESKRDLYGRLLPFLCEILSSQEENIIIVSHGGTLSMLFYMWHHHNINNLEHTEFRGLPGGVSVLSENGKGVRIIRKLNDLSYLCNSAK</sequence>
<name>A0A0E3SE01_9EURY</name>
<dbReference type="OrthoDB" id="132588at2157"/>
<evidence type="ECO:0000256" key="1">
    <source>
        <dbReference type="PIRSR" id="PIRSR613078-1"/>
    </source>
</evidence>
<dbReference type="SMART" id="SM00855">
    <property type="entry name" value="PGAM"/>
    <property type="match status" value="1"/>
</dbReference>
<evidence type="ECO:0000313" key="4">
    <source>
        <dbReference type="Proteomes" id="UP000033101"/>
    </source>
</evidence>
<reference evidence="3 4" key="1">
    <citation type="submission" date="2014-07" db="EMBL/GenBank/DDBJ databases">
        <title>Methanogenic archaea and the global carbon cycle.</title>
        <authorList>
            <person name="Henriksen J.R."/>
            <person name="Luke J."/>
            <person name="Reinhart S."/>
            <person name="Benedict M.N."/>
            <person name="Youngblut N.D."/>
            <person name="Metcalf M.E."/>
            <person name="Whitaker R.J."/>
            <person name="Metcalf W.W."/>
        </authorList>
    </citation>
    <scope>NUCLEOTIDE SEQUENCE [LARGE SCALE GENOMIC DNA]</scope>
    <source>
        <strain evidence="3 4">HB-1</strain>
    </source>
</reference>
<feature type="active site" description="Tele-phosphohistidine intermediate" evidence="1">
    <location>
        <position position="9"/>
    </location>
</feature>
<gene>
    <name evidence="3" type="ORF">MSHOH_1210</name>
</gene>
<dbReference type="CDD" id="cd07067">
    <property type="entry name" value="HP_PGM_like"/>
    <property type="match status" value="1"/>
</dbReference>
<dbReference type="KEGG" id="mhor:MSHOH_1210"/>
<dbReference type="RefSeq" id="WP_048138230.1">
    <property type="nucleotide sequence ID" value="NZ_BBCW01000011.1"/>
</dbReference>
<dbReference type="InterPro" id="IPR050275">
    <property type="entry name" value="PGM_Phosphatase"/>
</dbReference>
<dbReference type="PANTHER" id="PTHR48100">
    <property type="entry name" value="BROAD-SPECIFICITY PHOSPHATASE YOR283W-RELATED"/>
    <property type="match status" value="1"/>
</dbReference>
<dbReference type="AlphaFoldDB" id="A0A0E3SE01"/>
<organism evidence="3 4">
    <name type="scientific">Methanosarcina horonobensis HB-1 = JCM 15518</name>
    <dbReference type="NCBI Taxonomy" id="1434110"/>
    <lineage>
        <taxon>Archaea</taxon>
        <taxon>Methanobacteriati</taxon>
        <taxon>Methanobacteriota</taxon>
        <taxon>Stenosarchaea group</taxon>
        <taxon>Methanomicrobia</taxon>
        <taxon>Methanosarcinales</taxon>
        <taxon>Methanosarcinaceae</taxon>
        <taxon>Methanosarcina</taxon>
    </lineage>
</organism>
<dbReference type="EMBL" id="CP009516">
    <property type="protein sequence ID" value="AKB77693.1"/>
    <property type="molecule type" value="Genomic_DNA"/>
</dbReference>
<dbReference type="Gene3D" id="3.40.50.1240">
    <property type="entry name" value="Phosphoglycerate mutase-like"/>
    <property type="match status" value="1"/>
</dbReference>
<dbReference type="GO" id="GO:0005737">
    <property type="term" value="C:cytoplasm"/>
    <property type="evidence" value="ECO:0007669"/>
    <property type="project" value="TreeGrafter"/>
</dbReference>
<proteinExistence type="predicted"/>
<dbReference type="InterPro" id="IPR013078">
    <property type="entry name" value="His_Pase_superF_clade-1"/>
</dbReference>
<feature type="active site" description="Proton donor/acceptor" evidence="1">
    <location>
        <position position="85"/>
    </location>
</feature>
<dbReference type="InterPro" id="IPR029033">
    <property type="entry name" value="His_PPase_superfam"/>
</dbReference>
<dbReference type="GeneID" id="24830380"/>
<dbReference type="STRING" id="1434110.MSHOH_1210"/>
<dbReference type="Pfam" id="PF00300">
    <property type="entry name" value="His_Phos_1"/>
    <property type="match status" value="1"/>
</dbReference>
<dbReference type="PANTHER" id="PTHR48100:SF1">
    <property type="entry name" value="HISTIDINE PHOSPHATASE FAMILY PROTEIN-RELATED"/>
    <property type="match status" value="1"/>
</dbReference>
<dbReference type="Proteomes" id="UP000033101">
    <property type="component" value="Chromosome"/>
</dbReference>
<dbReference type="PATRIC" id="fig|1434110.4.peg.1500"/>
<dbReference type="GO" id="GO:0016791">
    <property type="term" value="F:phosphatase activity"/>
    <property type="evidence" value="ECO:0007669"/>
    <property type="project" value="TreeGrafter"/>
</dbReference>
<accession>A0A0E3SE01</accession>
<protein>
    <submittedName>
        <fullName evidence="3">Phosphoglycerate mutase family protein</fullName>
    </submittedName>
</protein>
<dbReference type="HOGENOM" id="CLU_033323_9_5_2"/>
<keyword evidence="4" id="KW-1185">Reference proteome</keyword>
<dbReference type="SUPFAM" id="SSF53254">
    <property type="entry name" value="Phosphoglycerate mutase-like"/>
    <property type="match status" value="1"/>
</dbReference>
<evidence type="ECO:0000256" key="2">
    <source>
        <dbReference type="PIRSR" id="PIRSR613078-2"/>
    </source>
</evidence>
<feature type="binding site" evidence="2">
    <location>
        <position position="61"/>
    </location>
    <ligand>
        <name>substrate</name>
    </ligand>
</feature>
<evidence type="ECO:0000313" key="3">
    <source>
        <dbReference type="EMBL" id="AKB77693.1"/>
    </source>
</evidence>